<name>C4IYI6_MAIZE</name>
<proteinExistence type="evidence at transcript level"/>
<protein>
    <submittedName>
        <fullName evidence="2">Uncharacterized protein</fullName>
    </submittedName>
</protein>
<dbReference type="AlphaFoldDB" id="C4IYI6"/>
<feature type="region of interest" description="Disordered" evidence="1">
    <location>
        <begin position="179"/>
        <end position="202"/>
    </location>
</feature>
<reference evidence="2" key="1">
    <citation type="journal article" date="2009" name="PLoS Genet.">
        <title>Sequencing, mapping, and analysis of 27,455 maize full-length cDNAs.</title>
        <authorList>
            <person name="Soderlund C."/>
            <person name="Descour A."/>
            <person name="Kudrna D."/>
            <person name="Bomhoff M."/>
            <person name="Boyd L."/>
            <person name="Currie J."/>
            <person name="Angelova A."/>
            <person name="Collura K."/>
            <person name="Wissotski M."/>
            <person name="Ashley E."/>
            <person name="Morrow D."/>
            <person name="Fernandes J."/>
            <person name="Walbot V."/>
            <person name="Yu Y."/>
        </authorList>
    </citation>
    <scope>NUCLEOTIDE SEQUENCE</scope>
    <source>
        <strain evidence="2">B73</strain>
    </source>
</reference>
<dbReference type="EMBL" id="BT086050">
    <property type="protein sequence ID" value="ACR36403.1"/>
    <property type="molecule type" value="mRNA"/>
</dbReference>
<sequence length="202" mass="21407">MATVMASETVTSTALPMPVAMSAVRLILLNPPLLEETPTLASGDSAAVALVLELPDDRPRASYAWTHCGRGGPQRARLSPKAELGNLDRSPEISPASLFPDTLKLLSIGTRSASRPPRKPLCSALRVRRAASEMLRLPLSLLWETSRCLSHGLAVELSSGGRVPDRELFLTASTLIRPSPSSGATVPASEALSRKTPATLPL</sequence>
<organism evidence="2">
    <name type="scientific">Zea mays</name>
    <name type="common">Maize</name>
    <dbReference type="NCBI Taxonomy" id="4577"/>
    <lineage>
        <taxon>Eukaryota</taxon>
        <taxon>Viridiplantae</taxon>
        <taxon>Streptophyta</taxon>
        <taxon>Embryophyta</taxon>
        <taxon>Tracheophyta</taxon>
        <taxon>Spermatophyta</taxon>
        <taxon>Magnoliopsida</taxon>
        <taxon>Liliopsida</taxon>
        <taxon>Poales</taxon>
        <taxon>Poaceae</taxon>
        <taxon>PACMAD clade</taxon>
        <taxon>Panicoideae</taxon>
        <taxon>Andropogonodae</taxon>
        <taxon>Andropogoneae</taxon>
        <taxon>Tripsacinae</taxon>
        <taxon>Zea</taxon>
    </lineage>
</organism>
<reference evidence="2" key="2">
    <citation type="submission" date="2012-06" db="EMBL/GenBank/DDBJ databases">
        <authorList>
            <person name="Yu Y."/>
            <person name="Currie J."/>
            <person name="Lomeli R."/>
            <person name="Angelova A."/>
            <person name="Collura K."/>
            <person name="Wissotski M."/>
            <person name="Campos D."/>
            <person name="Kudrna D."/>
            <person name="Golser W."/>
            <person name="Ashely E."/>
            <person name="Descour A."/>
            <person name="Fernandes J."/>
            <person name="Soderlund C."/>
            <person name="Walbot V."/>
        </authorList>
    </citation>
    <scope>NUCLEOTIDE SEQUENCE</scope>
    <source>
        <strain evidence="2">B73</strain>
    </source>
</reference>
<evidence type="ECO:0000256" key="1">
    <source>
        <dbReference type="SAM" id="MobiDB-lite"/>
    </source>
</evidence>
<accession>C4IYI6</accession>
<evidence type="ECO:0000313" key="2">
    <source>
        <dbReference type="EMBL" id="ACR33986.1"/>
    </source>
</evidence>
<dbReference type="EMBL" id="BT083633">
    <property type="protein sequence ID" value="ACR33986.1"/>
    <property type="molecule type" value="mRNA"/>
</dbReference>